<dbReference type="InterPro" id="IPR036291">
    <property type="entry name" value="NAD(P)-bd_dom_sf"/>
</dbReference>
<feature type="non-terminal residue" evidence="2">
    <location>
        <position position="67"/>
    </location>
</feature>
<proteinExistence type="predicted"/>
<dbReference type="SUPFAM" id="SSF51735">
    <property type="entry name" value="NAD(P)-binding Rossmann-fold domains"/>
    <property type="match status" value="1"/>
</dbReference>
<organism evidence="2">
    <name type="scientific">marine metagenome</name>
    <dbReference type="NCBI Taxonomy" id="408172"/>
    <lineage>
        <taxon>unclassified sequences</taxon>
        <taxon>metagenomes</taxon>
        <taxon>ecological metagenomes</taxon>
    </lineage>
</organism>
<sequence>VLDIVRTYPDRFGVVGLSANRNHQLLSDQIAEFKPRFVHYTDPLEEGIDFPASDVHKTTLSEIATAD</sequence>
<dbReference type="Pfam" id="PF02670">
    <property type="entry name" value="DXP_reductoisom"/>
    <property type="match status" value="1"/>
</dbReference>
<dbReference type="AlphaFoldDB" id="A0A381VER9"/>
<accession>A0A381VER9</accession>
<dbReference type="Gene3D" id="3.40.50.720">
    <property type="entry name" value="NAD(P)-binding Rossmann-like Domain"/>
    <property type="match status" value="1"/>
</dbReference>
<evidence type="ECO:0000313" key="2">
    <source>
        <dbReference type="EMBL" id="SVA38147.1"/>
    </source>
</evidence>
<evidence type="ECO:0000259" key="1">
    <source>
        <dbReference type="Pfam" id="PF02670"/>
    </source>
</evidence>
<feature type="non-terminal residue" evidence="2">
    <location>
        <position position="1"/>
    </location>
</feature>
<reference evidence="2" key="1">
    <citation type="submission" date="2018-05" db="EMBL/GenBank/DDBJ databases">
        <authorList>
            <person name="Lanie J.A."/>
            <person name="Ng W.-L."/>
            <person name="Kazmierczak K.M."/>
            <person name="Andrzejewski T.M."/>
            <person name="Davidsen T.M."/>
            <person name="Wayne K.J."/>
            <person name="Tettelin H."/>
            <person name="Glass J.I."/>
            <person name="Rusch D."/>
            <person name="Podicherti R."/>
            <person name="Tsui H.-C.T."/>
            <person name="Winkler M.E."/>
        </authorList>
    </citation>
    <scope>NUCLEOTIDE SEQUENCE</scope>
</reference>
<dbReference type="InterPro" id="IPR013512">
    <property type="entry name" value="DXP_reductoisomerase_N"/>
</dbReference>
<gene>
    <name evidence="2" type="ORF">METZ01_LOCUS91001</name>
</gene>
<protein>
    <recommendedName>
        <fullName evidence="1">1-deoxy-D-xylulose 5-phosphate reductoisomerase N-terminal domain-containing protein</fullName>
    </recommendedName>
</protein>
<dbReference type="EMBL" id="UINC01008477">
    <property type="protein sequence ID" value="SVA38147.1"/>
    <property type="molecule type" value="Genomic_DNA"/>
</dbReference>
<dbReference type="GO" id="GO:0070402">
    <property type="term" value="F:NADPH binding"/>
    <property type="evidence" value="ECO:0007669"/>
    <property type="project" value="InterPro"/>
</dbReference>
<feature type="domain" description="1-deoxy-D-xylulose 5-phosphate reductoisomerase N-terminal" evidence="1">
    <location>
        <begin position="2"/>
        <end position="43"/>
    </location>
</feature>
<name>A0A381VER9_9ZZZZ</name>